<evidence type="ECO:0000256" key="3">
    <source>
        <dbReference type="ARBA" id="ARBA00023295"/>
    </source>
</evidence>
<reference evidence="7 8" key="1">
    <citation type="submission" date="2020-12" db="EMBL/GenBank/DDBJ databases">
        <title>Microbacterium sp. HY060.</title>
        <authorList>
            <person name="Zhou J."/>
        </authorList>
    </citation>
    <scope>NUCLEOTIDE SEQUENCE [LARGE SCALE GENOMIC DNA]</scope>
    <source>
        <strain evidence="7 8">HY60</strain>
    </source>
</reference>
<sequence length="1187" mass="127936">MRWRSVTARAAAIVAASLFIGGAMPPVAASADQHPQSTGAQAGGATYTNPVSEGVVDSFPDPAMIQGKDGAWYSYGTTNPVFNSDGETGERILPMMRSTDMVTWEHVGDVYAKDGDRPDYWAQGTRPWAPDIRYIDGQYSLTYSLSNGGVALLTAPTPTGPWTDHGLLIDSGGVKGCPTGNIDQSLFTDADGTHYIYWGSYDVLCVSQMNEDATALTGEVTQIAQGRRMEGGIVVKHDDLYYMMYSDAGCCDGSFSGYTVKVGRSDNPRGPFVDDDGIDLMSKSSNGGFVLASNGNGFAGLGHNTIQTDLAGQDWLVYHAIKTADPDFPPVGNLKLSKRPLMIDRLDWIDGWPTVRAGAGPSSGEEAAPVTTPIVGSDFAEGSLRSWKKRGRSSTEIATDDDAGKHIRMTAEGQGSSKMTGSATVTSQKKASGDLRVQADVRFAPTDAATSAGSAGLVLGSNGQNGTTAWIDAESNELRIEIVHGSTVVTESASLPASFDASIWHVISVEWRGDTVTAEVANDGLGEPLGVVTATAPTQATSHGSVGFAASGAVVDGDNISAAQLFTPVTERVADPQAGDLLSEYSDEFDADGNPADNDDAWSWVRGQAKGSGASDGSLVWPTNGDELFKTTNTASVLLRDAPQNDYMVETKLTFDSTRAAQQAGLVLYEHDDSYVKLTHTVLPINRTGDVEHVTEFGKEGSRPTTTPPTDVANGPMFGAAPAETTWLRLYVQRDDEGEEYDIRMASSTDGENWQWGGVWSLATLGNLRIGLLAMNAEGATADFDYLRTYDMGGEQSQYPASWPLPMPYGTADDRAEITPGPDNSTVLDLETRPQDAEQGRVWMRDTYVNHFEVDGETLYVATGTTKVAELDKAGPWNDGIYMWTAPSMDGPWTLVDTTSLRPDQTKGKVWSPEFVDENTDDRVVVADWQAYKHPDDPAKRAGNTWAPEVQYIDGTWYIVATMGDPSTLTGTFMLASEGGIEGPYRNIEGSIEHPLGEPVKASNPQYYHIDGGLFHEGDDTYLVLHNDLYSKMTPDMENLEHPTDLPTFDQQPFSPEPYLEGATVTKVGDKYYLMHAAWANKSGDGEDAVCSYLPNTGKKSQYDAIVAVADSFEGPYSKRYTAGVGAGHNNMFVDEEGTVWMTFFRNPAHGYWAEPDHIDDAAVAGVVRMEQAGPFGDLLYVERPKD</sequence>
<dbReference type="Gene3D" id="2.60.120.200">
    <property type="match status" value="1"/>
</dbReference>
<evidence type="ECO:0000313" key="7">
    <source>
        <dbReference type="EMBL" id="QPZ38006.1"/>
    </source>
</evidence>
<dbReference type="SUPFAM" id="SSF75005">
    <property type="entry name" value="Arabinanase/levansucrase/invertase"/>
    <property type="match status" value="2"/>
</dbReference>
<feature type="signal peptide" evidence="5">
    <location>
        <begin position="1"/>
        <end position="28"/>
    </location>
</feature>
<proteinExistence type="inferred from homology"/>
<dbReference type="Pfam" id="PF17851">
    <property type="entry name" value="GH43_C2"/>
    <property type="match status" value="1"/>
</dbReference>
<evidence type="ECO:0000256" key="4">
    <source>
        <dbReference type="SAM" id="MobiDB-lite"/>
    </source>
</evidence>
<dbReference type="Gene3D" id="2.60.120.560">
    <property type="entry name" value="Exo-inulinase, domain 1"/>
    <property type="match status" value="1"/>
</dbReference>
<dbReference type="InterPro" id="IPR013320">
    <property type="entry name" value="ConA-like_dom_sf"/>
</dbReference>
<dbReference type="InterPro" id="IPR006710">
    <property type="entry name" value="Glyco_hydro_43"/>
</dbReference>
<dbReference type="CDD" id="cd18616">
    <property type="entry name" value="GH43_ABN-like"/>
    <property type="match status" value="1"/>
</dbReference>
<feature type="chain" id="PRO_5045186894" evidence="5">
    <location>
        <begin position="29"/>
        <end position="1187"/>
    </location>
</feature>
<evidence type="ECO:0000256" key="5">
    <source>
        <dbReference type="SAM" id="SignalP"/>
    </source>
</evidence>
<feature type="region of interest" description="Disordered" evidence="4">
    <location>
        <begin position="28"/>
        <end position="53"/>
    </location>
</feature>
<keyword evidence="8" id="KW-1185">Reference proteome</keyword>
<evidence type="ECO:0000313" key="8">
    <source>
        <dbReference type="Proteomes" id="UP000662814"/>
    </source>
</evidence>
<evidence type="ECO:0000259" key="6">
    <source>
        <dbReference type="Pfam" id="PF17851"/>
    </source>
</evidence>
<accession>A0ABX6YGU6</accession>
<evidence type="ECO:0000256" key="1">
    <source>
        <dbReference type="ARBA" id="ARBA00009865"/>
    </source>
</evidence>
<dbReference type="EMBL" id="CP061169">
    <property type="protein sequence ID" value="QPZ38006.1"/>
    <property type="molecule type" value="Genomic_DNA"/>
</dbReference>
<keyword evidence="3" id="KW-0326">Glycosidase</keyword>
<dbReference type="InterPro" id="IPR023296">
    <property type="entry name" value="Glyco_hydro_beta-prop_sf"/>
</dbReference>
<evidence type="ECO:0000256" key="2">
    <source>
        <dbReference type="ARBA" id="ARBA00022801"/>
    </source>
</evidence>
<keyword evidence="2" id="KW-0378">Hydrolase</keyword>
<dbReference type="Pfam" id="PF04616">
    <property type="entry name" value="Glyco_hydro_43"/>
    <property type="match status" value="2"/>
</dbReference>
<dbReference type="SUPFAM" id="SSF49899">
    <property type="entry name" value="Concanavalin A-like lectins/glucanases"/>
    <property type="match status" value="1"/>
</dbReference>
<dbReference type="InterPro" id="IPR041542">
    <property type="entry name" value="GH43_C2"/>
</dbReference>
<name>A0ABX6YGU6_9MICO</name>
<comment type="similarity">
    <text evidence="1">Belongs to the glycosyl hydrolase 43 family.</text>
</comment>
<dbReference type="InterPro" id="IPR051795">
    <property type="entry name" value="Glycosyl_Hydrlase_43"/>
</dbReference>
<dbReference type="PANTHER" id="PTHR42812:SF5">
    <property type="entry name" value="ENDO-ARABINASE"/>
    <property type="match status" value="1"/>
</dbReference>
<protein>
    <submittedName>
        <fullName evidence="7">Family 43 glycosylhydrolase</fullName>
    </submittedName>
</protein>
<gene>
    <name evidence="7" type="ORF">HCR76_14555</name>
</gene>
<dbReference type="PANTHER" id="PTHR42812">
    <property type="entry name" value="BETA-XYLOSIDASE"/>
    <property type="match status" value="1"/>
</dbReference>
<dbReference type="RefSeq" id="WP_198248070.1">
    <property type="nucleotide sequence ID" value="NZ_CP061169.1"/>
</dbReference>
<dbReference type="Gene3D" id="2.115.10.20">
    <property type="entry name" value="Glycosyl hydrolase domain, family 43"/>
    <property type="match status" value="2"/>
</dbReference>
<organism evidence="7 8">
    <name type="scientific">Paramicrobacterium chengjingii</name>
    <dbReference type="NCBI Taxonomy" id="2769067"/>
    <lineage>
        <taxon>Bacteria</taxon>
        <taxon>Bacillati</taxon>
        <taxon>Actinomycetota</taxon>
        <taxon>Actinomycetes</taxon>
        <taxon>Micrococcales</taxon>
        <taxon>Microbacteriaceae</taxon>
        <taxon>Paramicrobacterium</taxon>
    </lineage>
</organism>
<feature type="domain" description="Beta-xylosidase C-terminal Concanavalin A-like" evidence="6">
    <location>
        <begin position="601"/>
        <end position="788"/>
    </location>
</feature>
<dbReference type="Proteomes" id="UP000662814">
    <property type="component" value="Chromosome"/>
</dbReference>
<feature type="compositionally biased region" description="Polar residues" evidence="4">
    <location>
        <begin position="33"/>
        <end position="51"/>
    </location>
</feature>
<keyword evidence="5" id="KW-0732">Signal</keyword>